<proteinExistence type="predicted"/>
<dbReference type="EMBL" id="JBJKFK010001994">
    <property type="protein sequence ID" value="KAL3311834.1"/>
    <property type="molecule type" value="Genomic_DNA"/>
</dbReference>
<accession>A0ABD2PWL9</accession>
<evidence type="ECO:0000313" key="2">
    <source>
        <dbReference type="EMBL" id="KAL3311834.1"/>
    </source>
</evidence>
<feature type="region of interest" description="Disordered" evidence="1">
    <location>
        <begin position="66"/>
        <end position="94"/>
    </location>
</feature>
<feature type="compositionally biased region" description="Polar residues" evidence="1">
    <location>
        <begin position="1"/>
        <end position="15"/>
    </location>
</feature>
<evidence type="ECO:0000313" key="3">
    <source>
        <dbReference type="Proteomes" id="UP001626550"/>
    </source>
</evidence>
<reference evidence="2 3" key="1">
    <citation type="submission" date="2024-11" db="EMBL/GenBank/DDBJ databases">
        <title>Adaptive evolution of stress response genes in parasites aligns with host niche diversity.</title>
        <authorList>
            <person name="Hahn C."/>
            <person name="Resl P."/>
        </authorList>
    </citation>
    <scope>NUCLEOTIDE SEQUENCE [LARGE SCALE GENOMIC DNA]</scope>
    <source>
        <strain evidence="2">EGGRZ-B1_66</strain>
        <tissue evidence="2">Body</tissue>
    </source>
</reference>
<feature type="region of interest" description="Disordered" evidence="1">
    <location>
        <begin position="1"/>
        <end position="20"/>
    </location>
</feature>
<organism evidence="2 3">
    <name type="scientific">Cichlidogyrus casuarinus</name>
    <dbReference type="NCBI Taxonomy" id="1844966"/>
    <lineage>
        <taxon>Eukaryota</taxon>
        <taxon>Metazoa</taxon>
        <taxon>Spiralia</taxon>
        <taxon>Lophotrochozoa</taxon>
        <taxon>Platyhelminthes</taxon>
        <taxon>Monogenea</taxon>
        <taxon>Monopisthocotylea</taxon>
        <taxon>Dactylogyridea</taxon>
        <taxon>Ancyrocephalidae</taxon>
        <taxon>Cichlidogyrus</taxon>
    </lineage>
</organism>
<sequence length="94" mass="9975">MTSTDGIDPNGTGNHQPRALKQCERVRVHAESQMGSALLWVHAGQVGSRMAQPMACSAALAPLKRTNSTSFAEQQKNPGNPDSYLLSNPGLTVS</sequence>
<evidence type="ECO:0000256" key="1">
    <source>
        <dbReference type="SAM" id="MobiDB-lite"/>
    </source>
</evidence>
<protein>
    <submittedName>
        <fullName evidence="2">Uncharacterized protein</fullName>
    </submittedName>
</protein>
<gene>
    <name evidence="2" type="ORF">Ciccas_009584</name>
</gene>
<comment type="caution">
    <text evidence="2">The sequence shown here is derived from an EMBL/GenBank/DDBJ whole genome shotgun (WGS) entry which is preliminary data.</text>
</comment>
<name>A0ABD2PWL9_9PLAT</name>
<keyword evidence="3" id="KW-1185">Reference proteome</keyword>
<dbReference type="AlphaFoldDB" id="A0ABD2PWL9"/>
<dbReference type="Proteomes" id="UP001626550">
    <property type="component" value="Unassembled WGS sequence"/>
</dbReference>